<dbReference type="AlphaFoldDB" id="A0A8S1CGU1"/>
<dbReference type="Pfam" id="PF15230">
    <property type="entry name" value="SRRM_C"/>
    <property type="match status" value="1"/>
</dbReference>
<organism evidence="3 4">
    <name type="scientific">Cloeon dipterum</name>
    <dbReference type="NCBI Taxonomy" id="197152"/>
    <lineage>
        <taxon>Eukaryota</taxon>
        <taxon>Metazoa</taxon>
        <taxon>Ecdysozoa</taxon>
        <taxon>Arthropoda</taxon>
        <taxon>Hexapoda</taxon>
        <taxon>Insecta</taxon>
        <taxon>Pterygota</taxon>
        <taxon>Palaeoptera</taxon>
        <taxon>Ephemeroptera</taxon>
        <taxon>Pisciforma</taxon>
        <taxon>Baetidae</taxon>
        <taxon>Cloeon</taxon>
    </lineage>
</organism>
<sequence length="640" mass="72069">MRSYTGCVGVNGTLFLLPVSFIEYFNKTHWNRPNHASAVESTLKSPAASACPDCGCAEMVNIAKPSQRSLNHEQQRRIELKCIELEAMLEEQGMTQEEINDRVQVLRNTLTEGEISRQMSQIVDRPTVVSETQAEVQKREVFVETMGTSEAIGSSNSSNKTSPSTFVDAVDHNALVLPIKSKKRKRKSRDSSVSSERRRKYSKKSKKRSSSDTREKSHKKAKRDKEKHGSKRSSSKKDLKQKKGSDSDSWRKKSKKRSSRKRRRSRDDGKSKDSPSVRTDEKSNGEGRQKKKKRSKERKRKRSKEKSRRKGSRSERRRSDSSRKSNSSGGEQNSCSPKLVSKGEEAEKNEVQLVTISDSHVVPLNVIKLNYSSENDNIDDLPEKMEIPLPAEEAVDRGKRVETVRKGKVPEIAPFRIEPKNNPLRPLEKLARPFLSPFKKLPIEVKTLSFVPKPSEIEPAIETAKPAPILVPDEDEKTLDVVKAAVEETQQPEVRKEAEQWSSSASSSSRSSRAGSVCSTCSSDGSGKYDSRYSKRRYTSGSPSSRSSSSSHRSRSRSPSIPRRRGSPSFLERRRITSARKRPIPYHRSSPMSSSSESRRYSDNGYSSSDNDDSRSSSYSGKSWSRSRSRSASPDYSCYP</sequence>
<proteinExistence type="predicted"/>
<feature type="compositionally biased region" description="Basic and acidic residues" evidence="1">
    <location>
        <begin position="265"/>
        <end position="288"/>
    </location>
</feature>
<keyword evidence="4" id="KW-1185">Reference proteome</keyword>
<dbReference type="GO" id="GO:0005634">
    <property type="term" value="C:nucleus"/>
    <property type="evidence" value="ECO:0007669"/>
    <property type="project" value="UniProtKB-ARBA"/>
</dbReference>
<reference evidence="3 4" key="1">
    <citation type="submission" date="2020-04" db="EMBL/GenBank/DDBJ databases">
        <authorList>
            <person name="Alioto T."/>
            <person name="Alioto T."/>
            <person name="Gomez Garrido J."/>
        </authorList>
    </citation>
    <scope>NUCLEOTIDE SEQUENCE [LARGE SCALE GENOMIC DNA]</scope>
</reference>
<feature type="compositionally biased region" description="Basic residues" evidence="1">
    <location>
        <begin position="197"/>
        <end position="208"/>
    </location>
</feature>
<comment type="caution">
    <text evidence="3">The sequence shown here is derived from an EMBL/GenBank/DDBJ whole genome shotgun (WGS) entry which is preliminary data.</text>
</comment>
<feature type="compositionally biased region" description="Basic residues" evidence="1">
    <location>
        <begin position="252"/>
        <end position="264"/>
    </location>
</feature>
<feature type="region of interest" description="Disordered" evidence="1">
    <location>
        <begin position="481"/>
        <end position="640"/>
    </location>
</feature>
<feature type="domain" description="CWF21" evidence="2">
    <location>
        <begin position="70"/>
        <end position="115"/>
    </location>
</feature>
<dbReference type="Gene3D" id="6.10.140.420">
    <property type="match status" value="1"/>
</dbReference>
<dbReference type="InterPro" id="IPR013170">
    <property type="entry name" value="mRNA_splic_Cwf21_dom"/>
</dbReference>
<evidence type="ECO:0000256" key="1">
    <source>
        <dbReference type="SAM" id="MobiDB-lite"/>
    </source>
</evidence>
<dbReference type="OrthoDB" id="7492520at2759"/>
<dbReference type="Pfam" id="PF08312">
    <property type="entry name" value="cwf21"/>
    <property type="match status" value="1"/>
</dbReference>
<feature type="compositionally biased region" description="Basic residues" evidence="1">
    <location>
        <begin position="289"/>
        <end position="311"/>
    </location>
</feature>
<evidence type="ECO:0000313" key="4">
    <source>
        <dbReference type="Proteomes" id="UP000494165"/>
    </source>
</evidence>
<feature type="compositionally biased region" description="Basic and acidic residues" evidence="1">
    <location>
        <begin position="235"/>
        <end position="251"/>
    </location>
</feature>
<feature type="compositionally biased region" description="Basic and acidic residues" evidence="1">
    <location>
        <begin position="312"/>
        <end position="323"/>
    </location>
</feature>
<feature type="compositionally biased region" description="Low complexity" evidence="1">
    <location>
        <begin position="616"/>
        <end position="640"/>
    </location>
</feature>
<dbReference type="SMART" id="SM01115">
    <property type="entry name" value="cwf21"/>
    <property type="match status" value="1"/>
</dbReference>
<dbReference type="EMBL" id="CADEPI010000030">
    <property type="protein sequence ID" value="CAB3367460.1"/>
    <property type="molecule type" value="Genomic_DNA"/>
</dbReference>
<feature type="region of interest" description="Disordered" evidence="1">
    <location>
        <begin position="177"/>
        <end position="347"/>
    </location>
</feature>
<name>A0A8S1CGU1_9INSE</name>
<dbReference type="InterPro" id="IPR029360">
    <property type="entry name" value="SRRM_C"/>
</dbReference>
<evidence type="ECO:0000259" key="2">
    <source>
        <dbReference type="SMART" id="SM01115"/>
    </source>
</evidence>
<feature type="compositionally biased region" description="Basic residues" evidence="1">
    <location>
        <begin position="552"/>
        <end position="566"/>
    </location>
</feature>
<feature type="compositionally biased region" description="Low complexity" evidence="1">
    <location>
        <begin position="540"/>
        <end position="551"/>
    </location>
</feature>
<protein>
    <recommendedName>
        <fullName evidence="2">CWF21 domain-containing protein</fullName>
    </recommendedName>
</protein>
<dbReference type="Proteomes" id="UP000494165">
    <property type="component" value="Unassembled WGS sequence"/>
</dbReference>
<evidence type="ECO:0000313" key="3">
    <source>
        <dbReference type="EMBL" id="CAB3367460.1"/>
    </source>
</evidence>
<feature type="compositionally biased region" description="Low complexity" evidence="1">
    <location>
        <begin position="502"/>
        <end position="516"/>
    </location>
</feature>
<dbReference type="CDD" id="cd21373">
    <property type="entry name" value="cwf21_SRRM2-like"/>
    <property type="match status" value="1"/>
</dbReference>
<gene>
    <name evidence="3" type="ORF">CLODIP_2_CD00331</name>
</gene>
<accession>A0A8S1CGU1</accession>
<feature type="compositionally biased region" description="Basic residues" evidence="1">
    <location>
        <begin position="576"/>
        <end position="585"/>
    </location>
</feature>